<feature type="region of interest" description="Disordered" evidence="1">
    <location>
        <begin position="44"/>
        <end position="67"/>
    </location>
</feature>
<reference evidence="4" key="1">
    <citation type="journal article" date="2017" name="Genome Announc.">
        <title>Genome sequences of Cyberlindnera fabianii 65, Pichia kudriavzevii 129, and Saccharomyces cerevisiae 131 isolated from fermented masau fruits in Zimbabwe.</title>
        <authorList>
            <person name="van Rijswijck I.M.H."/>
            <person name="Derks M.F.L."/>
            <person name="Abee T."/>
            <person name="de Ridder D."/>
            <person name="Smid E.J."/>
        </authorList>
    </citation>
    <scope>NUCLEOTIDE SEQUENCE [LARGE SCALE GENOMIC DNA]</scope>
    <source>
        <strain evidence="4">129</strain>
    </source>
</reference>
<reference evidence="3" key="2">
    <citation type="submission" date="2017-01" db="EMBL/GenBank/DDBJ databases">
        <authorList>
            <person name="Mah S.A."/>
            <person name="Swanson W.J."/>
            <person name="Moy G.W."/>
            <person name="Vacquier V.D."/>
        </authorList>
    </citation>
    <scope>NUCLEOTIDE SEQUENCE [LARGE SCALE GENOMIC DNA]</scope>
    <source>
        <strain evidence="3">129</strain>
    </source>
</reference>
<dbReference type="Proteomes" id="UP000189274">
    <property type="component" value="Unassembled WGS sequence"/>
</dbReference>
<sequence>MSRREYETKYGLYLFREQSFSLQKPEERYTNIKKLFCTAIKSKTHEEAGGKQKKRKRNRHKGKTIKQKLPLATASSELAEVIHLCEDGDDTFELIKSSYRALVTVEKNPSYWFNKYNKDSRL</sequence>
<organism evidence="3 4">
    <name type="scientific">Pichia kudriavzevii</name>
    <name type="common">Yeast</name>
    <name type="synonym">Issatchenkia orientalis</name>
    <dbReference type="NCBI Taxonomy" id="4909"/>
    <lineage>
        <taxon>Eukaryota</taxon>
        <taxon>Fungi</taxon>
        <taxon>Dikarya</taxon>
        <taxon>Ascomycota</taxon>
        <taxon>Saccharomycotina</taxon>
        <taxon>Pichiomycetes</taxon>
        <taxon>Pichiales</taxon>
        <taxon>Pichiaceae</taxon>
        <taxon>Pichia</taxon>
    </lineage>
</organism>
<accession>A0A1V2LTS2</accession>
<evidence type="ECO:0000313" key="2">
    <source>
        <dbReference type="EMBL" id="ONH69285.1"/>
    </source>
</evidence>
<name>A0A1V2LTS2_PICKU</name>
<feature type="compositionally biased region" description="Basic residues" evidence="1">
    <location>
        <begin position="51"/>
        <end position="66"/>
    </location>
</feature>
<dbReference type="AlphaFoldDB" id="A0A1V2LTS2"/>
<gene>
    <name evidence="3" type="ORF">BOH78_0100</name>
    <name evidence="2" type="ORF">BOH78_5419</name>
</gene>
<protein>
    <submittedName>
        <fullName evidence="3">Uncharacterized protein</fullName>
    </submittedName>
</protein>
<evidence type="ECO:0000256" key="1">
    <source>
        <dbReference type="SAM" id="MobiDB-lite"/>
    </source>
</evidence>
<evidence type="ECO:0000313" key="3">
    <source>
        <dbReference type="EMBL" id="ONH77613.1"/>
    </source>
</evidence>
<evidence type="ECO:0000313" key="4">
    <source>
        <dbReference type="Proteomes" id="UP000189274"/>
    </source>
</evidence>
<proteinExistence type="predicted"/>
<comment type="caution">
    <text evidence="3">The sequence shown here is derived from an EMBL/GenBank/DDBJ whole genome shotgun (WGS) entry which is preliminary data.</text>
</comment>
<dbReference type="EMBL" id="MQVM01000211">
    <property type="protein sequence ID" value="ONH69285.1"/>
    <property type="molecule type" value="Genomic_DNA"/>
</dbReference>
<dbReference type="EMBL" id="MQVM01000001">
    <property type="protein sequence ID" value="ONH77613.1"/>
    <property type="molecule type" value="Genomic_DNA"/>
</dbReference>